<dbReference type="RefSeq" id="WP_212392452.1">
    <property type="nucleotide sequence ID" value="NZ_JAFCJH010000005.1"/>
</dbReference>
<dbReference type="Proteomes" id="UP001315278">
    <property type="component" value="Unassembled WGS sequence"/>
</dbReference>
<dbReference type="GO" id="GO:0032259">
    <property type="term" value="P:methylation"/>
    <property type="evidence" value="ECO:0007669"/>
    <property type="project" value="UniProtKB-KW"/>
</dbReference>
<evidence type="ECO:0000259" key="1">
    <source>
        <dbReference type="Pfam" id="PF08241"/>
    </source>
</evidence>
<dbReference type="PANTHER" id="PTHR43591">
    <property type="entry name" value="METHYLTRANSFERASE"/>
    <property type="match status" value="1"/>
</dbReference>
<dbReference type="InterPro" id="IPR029063">
    <property type="entry name" value="SAM-dependent_MTases_sf"/>
</dbReference>
<evidence type="ECO:0000313" key="2">
    <source>
        <dbReference type="EMBL" id="MBR0795254.1"/>
    </source>
</evidence>
<dbReference type="Pfam" id="PF08241">
    <property type="entry name" value="Methyltransf_11"/>
    <property type="match status" value="1"/>
</dbReference>
<dbReference type="InterPro" id="IPR013216">
    <property type="entry name" value="Methyltransf_11"/>
</dbReference>
<comment type="caution">
    <text evidence="2">The sequence shown here is derived from an EMBL/GenBank/DDBJ whole genome shotgun (WGS) entry which is preliminary data.</text>
</comment>
<dbReference type="SUPFAM" id="SSF53335">
    <property type="entry name" value="S-adenosyl-L-methionine-dependent methyltransferases"/>
    <property type="match status" value="1"/>
</dbReference>
<keyword evidence="2" id="KW-0808">Transferase</keyword>
<dbReference type="GO" id="GO:0008168">
    <property type="term" value="F:methyltransferase activity"/>
    <property type="evidence" value="ECO:0007669"/>
    <property type="project" value="UniProtKB-KW"/>
</dbReference>
<reference evidence="3" key="1">
    <citation type="journal article" date="2021" name="ISME J.">
        <title>Evolutionary origin and ecological implication of a unique nif island in free-living Bradyrhizobium lineages.</title>
        <authorList>
            <person name="Tao J."/>
        </authorList>
    </citation>
    <scope>NUCLEOTIDE SEQUENCE [LARGE SCALE GENOMIC DNA]</scope>
    <source>
        <strain evidence="3">SZCCT0434</strain>
    </source>
</reference>
<gene>
    <name evidence="2" type="ORF">JQ615_07635</name>
</gene>
<dbReference type="Gene3D" id="3.40.50.150">
    <property type="entry name" value="Vaccinia Virus protein VP39"/>
    <property type="match status" value="1"/>
</dbReference>
<dbReference type="EMBL" id="JAFCJH010000005">
    <property type="protein sequence ID" value="MBR0795254.1"/>
    <property type="molecule type" value="Genomic_DNA"/>
</dbReference>
<name>A0ABS5FEN9_9BRAD</name>
<keyword evidence="2" id="KW-0489">Methyltransferase</keyword>
<dbReference type="CDD" id="cd02440">
    <property type="entry name" value="AdoMet_MTases"/>
    <property type="match status" value="1"/>
</dbReference>
<proteinExistence type="predicted"/>
<protein>
    <submittedName>
        <fullName evidence="2">Methyltransferase domain-containing protein</fullName>
    </submittedName>
</protein>
<accession>A0ABS5FEN9</accession>
<evidence type="ECO:0000313" key="3">
    <source>
        <dbReference type="Proteomes" id="UP001315278"/>
    </source>
</evidence>
<feature type="domain" description="Methyltransferase type 11" evidence="1">
    <location>
        <begin position="42"/>
        <end position="139"/>
    </location>
</feature>
<sequence>MSDRVYAIHTDEECERLEAQALLAGASDHVRHVPALPGMRILDAGCGSGSMARAIAKVAPESVVIGVDLRGKYVDYASRRAEAEGLRNVTFETGDVRELPFADGVFDIVWTKYLLQWVADPMSAVRDFARVLKPGGLLVSANFDGFAVTNEPPDPAIQPIAEFVFNGLVDPYIGRKMAGMCRECGLIDIDVKMETDRAFTVIGSIDQERRRNWEIQWSGAKHRTAELLGSQALADAFIEKFMAYQDRPDTATYCTLYIASARKPC</sequence>
<organism evidence="2 3">
    <name type="scientific">Bradyrhizobium jicamae</name>
    <dbReference type="NCBI Taxonomy" id="280332"/>
    <lineage>
        <taxon>Bacteria</taxon>
        <taxon>Pseudomonadati</taxon>
        <taxon>Pseudomonadota</taxon>
        <taxon>Alphaproteobacteria</taxon>
        <taxon>Hyphomicrobiales</taxon>
        <taxon>Nitrobacteraceae</taxon>
        <taxon>Bradyrhizobium</taxon>
    </lineage>
</organism>
<keyword evidence="3" id="KW-1185">Reference proteome</keyword>